<sequence>MHAKTDSEDTSLAPSSPDHNRRPVYYVQSPSRDSHDGEKTTTSFHSTPVLGSPIGSPPHSHSSVGRHSRESSTSRFSGSLKPGSRKILPNEAGSGTGGRGQRKGQKNWKEIDVIEEEGLLEDEESRKGLPRRCYFLAFVVGFFVLFSFFALVLWGASKPQKPKITMKSITFERFGVQAGSDNTGVSTDMMSMNATVKFTFRNTATFFGVHVTSTPLAVSYSQLNIGNGDMKKFYQSRKSQRNVVVSVVGDKIPMYGSGASLSMPTGTATLKVPLKLEFTVRSKAYVLGKLVKPKFYKKIECSIVIDPKKLNVPTSLKNSCTYD</sequence>
<name>A0A8S0UK88_OLEEU</name>
<keyword evidence="2" id="KW-0812">Transmembrane</keyword>
<dbReference type="OrthoDB" id="903824at2759"/>
<feature type="transmembrane region" description="Helical" evidence="2">
    <location>
        <begin position="133"/>
        <end position="156"/>
    </location>
</feature>
<dbReference type="Gramene" id="OE9A012471T1">
    <property type="protein sequence ID" value="OE9A012471C1"/>
    <property type="gene ID" value="OE9A012471"/>
</dbReference>
<feature type="region of interest" description="Disordered" evidence="1">
    <location>
        <begin position="1"/>
        <end position="108"/>
    </location>
</feature>
<dbReference type="AlphaFoldDB" id="A0A8S0UK88"/>
<dbReference type="PANTHER" id="PTHR31852">
    <property type="entry name" value="LATE EMBRYOGENESIS ABUNDANT (LEA) HYDROXYPROLINE-RICH GLYCOPROTEIN FAMILY"/>
    <property type="match status" value="1"/>
</dbReference>
<evidence type="ECO:0000313" key="4">
    <source>
        <dbReference type="Proteomes" id="UP000594638"/>
    </source>
</evidence>
<evidence type="ECO:0000256" key="1">
    <source>
        <dbReference type="SAM" id="MobiDB-lite"/>
    </source>
</evidence>
<protein>
    <submittedName>
        <fullName evidence="3">Uncharacterized protein LOC111368163</fullName>
    </submittedName>
</protein>
<reference evidence="3 4" key="1">
    <citation type="submission" date="2019-12" db="EMBL/GenBank/DDBJ databases">
        <authorList>
            <person name="Alioto T."/>
            <person name="Alioto T."/>
            <person name="Gomez Garrido J."/>
        </authorList>
    </citation>
    <scope>NUCLEOTIDE SEQUENCE [LARGE SCALE GENOMIC DNA]</scope>
</reference>
<feature type="compositionally biased region" description="Low complexity" evidence="1">
    <location>
        <begin position="51"/>
        <end position="66"/>
    </location>
</feature>
<evidence type="ECO:0000313" key="3">
    <source>
        <dbReference type="EMBL" id="CAA3016116.1"/>
    </source>
</evidence>
<dbReference type="Proteomes" id="UP000594638">
    <property type="component" value="Unassembled WGS sequence"/>
</dbReference>
<dbReference type="InterPro" id="IPR055301">
    <property type="entry name" value="Lea14-like_2"/>
</dbReference>
<accession>A0A8S0UK88</accession>
<organism evidence="3 4">
    <name type="scientific">Olea europaea subsp. europaea</name>
    <dbReference type="NCBI Taxonomy" id="158383"/>
    <lineage>
        <taxon>Eukaryota</taxon>
        <taxon>Viridiplantae</taxon>
        <taxon>Streptophyta</taxon>
        <taxon>Embryophyta</taxon>
        <taxon>Tracheophyta</taxon>
        <taxon>Spermatophyta</taxon>
        <taxon>Magnoliopsida</taxon>
        <taxon>eudicotyledons</taxon>
        <taxon>Gunneridae</taxon>
        <taxon>Pentapetalae</taxon>
        <taxon>asterids</taxon>
        <taxon>lamiids</taxon>
        <taxon>Lamiales</taxon>
        <taxon>Oleaceae</taxon>
        <taxon>Oleeae</taxon>
        <taxon>Olea</taxon>
    </lineage>
</organism>
<comment type="caution">
    <text evidence="3">The sequence shown here is derived from an EMBL/GenBank/DDBJ whole genome shotgun (WGS) entry which is preliminary data.</text>
</comment>
<keyword evidence="2" id="KW-1133">Transmembrane helix</keyword>
<dbReference type="EMBL" id="CACTIH010007593">
    <property type="protein sequence ID" value="CAA3016116.1"/>
    <property type="molecule type" value="Genomic_DNA"/>
</dbReference>
<keyword evidence="4" id="KW-1185">Reference proteome</keyword>
<keyword evidence="2" id="KW-0472">Membrane</keyword>
<evidence type="ECO:0000256" key="2">
    <source>
        <dbReference type="SAM" id="Phobius"/>
    </source>
</evidence>
<gene>
    <name evidence="3" type="ORF">OLEA9_A012471</name>
</gene>
<proteinExistence type="predicted"/>